<dbReference type="RefSeq" id="YP_010110602.1">
    <property type="nucleotide sequence ID" value="NC_055872.1"/>
</dbReference>
<dbReference type="GeneID" id="65128915"/>
<reference evidence="1 2" key="1">
    <citation type="submission" date="2020-07" db="EMBL/GenBank/DDBJ databases">
        <title>Taxonomic proposal: Crassvirales, a new order of highly abundant and diverse bacterial viruses.</title>
        <authorList>
            <person name="Shkoporov A.N."/>
            <person name="Stockdale S.R."/>
            <person name="Guerin E."/>
            <person name="Ross R.P."/>
            <person name="Hill C."/>
        </authorList>
    </citation>
    <scope>NUCLEOTIDE SEQUENCE [LARGE SCALE GENOMIC DNA]</scope>
</reference>
<proteinExistence type="predicted"/>
<sequence>MITSKDSIVLKQEYINELGEDINNRLRLNINYKTIDINNVLLANSLIKLEDFINKYYVNIEKEQIEDIVLLNTLFKDLKEFSPHTDKPFEFAEGRLDANGNYILDNNIEELIDPSSRKLLLNNRYIRLNNKQLVLYSYQ</sequence>
<dbReference type="KEGG" id="vg:65128915"/>
<dbReference type="Proteomes" id="UP000594051">
    <property type="component" value="Segment"/>
</dbReference>
<accession>A0A7M1RWE5</accession>
<dbReference type="EMBL" id="MT774379">
    <property type="protein sequence ID" value="QOR58444.1"/>
    <property type="molecule type" value="Genomic_DNA"/>
</dbReference>
<evidence type="ECO:0000313" key="1">
    <source>
        <dbReference type="EMBL" id="QOR58444.1"/>
    </source>
</evidence>
<organism evidence="1 2">
    <name type="scientific">uncultured phage cr118_1</name>
    <dbReference type="NCBI Taxonomy" id="2772063"/>
    <lineage>
        <taxon>Viruses</taxon>
        <taxon>Duplodnaviria</taxon>
        <taxon>Heunggongvirae</taxon>
        <taxon>Uroviricota</taxon>
        <taxon>Caudoviricetes</taxon>
        <taxon>Crassvirales</taxon>
        <taxon>Suoliviridae</taxon>
        <taxon>Uncouvirinae</taxon>
        <taxon>Besingivirus</taxon>
        <taxon>Besingivirus coli</taxon>
    </lineage>
</organism>
<protein>
    <submittedName>
        <fullName evidence="1">Uncharacterized protein</fullName>
    </submittedName>
</protein>
<name>A0A7M1RWE5_9CAUD</name>
<keyword evidence="2" id="KW-1185">Reference proteome</keyword>
<evidence type="ECO:0000313" key="2">
    <source>
        <dbReference type="Proteomes" id="UP000594051"/>
    </source>
</evidence>